<protein>
    <submittedName>
        <fullName evidence="1">Uncharacterized protein</fullName>
    </submittedName>
</protein>
<organism evidence="1 2">
    <name type="scientific">Fluviibacter phosphoraccumulans</name>
    <dbReference type="NCBI Taxonomy" id="1751046"/>
    <lineage>
        <taxon>Bacteria</taxon>
        <taxon>Pseudomonadati</taxon>
        <taxon>Pseudomonadota</taxon>
        <taxon>Betaproteobacteria</taxon>
        <taxon>Rhodocyclales</taxon>
        <taxon>Fluviibacteraceae</taxon>
        <taxon>Fluviibacter</taxon>
    </lineage>
</organism>
<dbReference type="EMBL" id="AP022345">
    <property type="protein sequence ID" value="BBU68470.1"/>
    <property type="molecule type" value="Genomic_DNA"/>
</dbReference>
<accession>A0A679I8P3</accession>
<sequence length="132" mass="13990">MKHRLLVSALLCSATLSVAMADTPSIAPAVPFISGGVGDDSLANLVAREKEFDLKLFLVGQSGGYLSDIRITITNAQGQGVLLTTSEGPVLLANLPAGTYNVKAQKNGQTLEQQIRVTPGKLQTTYFRFPGE</sequence>
<reference evidence="2" key="1">
    <citation type="submission" date="2020-01" db="EMBL/GenBank/DDBJ databases">
        <title>Phosphoaccumulans saitamaens gen. nov., sp. nov., a polyphosphate accumulating bacterium isolated from surface river water.</title>
        <authorList>
            <person name="Watanabe K."/>
            <person name="Suda W."/>
        </authorList>
    </citation>
    <scope>NUCLEOTIDE SEQUENCE [LARGE SCALE GENOMIC DNA]</scope>
    <source>
        <strain evidence="2">ICHIAU1</strain>
    </source>
</reference>
<dbReference type="Gene3D" id="2.60.40.1120">
    <property type="entry name" value="Carboxypeptidase-like, regulatory domain"/>
    <property type="match status" value="1"/>
</dbReference>
<name>A0A679I8P3_9RHOO</name>
<dbReference type="SUPFAM" id="SSF49452">
    <property type="entry name" value="Starch-binding domain-like"/>
    <property type="match status" value="1"/>
</dbReference>
<dbReference type="AlphaFoldDB" id="A0A679I8P3"/>
<keyword evidence="2" id="KW-1185">Reference proteome</keyword>
<gene>
    <name evidence="1" type="ORF">ICHIAU1_07530</name>
</gene>
<dbReference type="Proteomes" id="UP000463961">
    <property type="component" value="Chromosome"/>
</dbReference>
<dbReference type="OrthoDB" id="8926484at2"/>
<dbReference type="GO" id="GO:0030246">
    <property type="term" value="F:carbohydrate binding"/>
    <property type="evidence" value="ECO:0007669"/>
    <property type="project" value="InterPro"/>
</dbReference>
<evidence type="ECO:0000313" key="2">
    <source>
        <dbReference type="Proteomes" id="UP000463961"/>
    </source>
</evidence>
<evidence type="ECO:0000313" key="1">
    <source>
        <dbReference type="EMBL" id="BBU68470.1"/>
    </source>
</evidence>
<dbReference type="RefSeq" id="WP_162050744.1">
    <property type="nucleotide sequence ID" value="NZ_AP019011.1"/>
</dbReference>
<dbReference type="InterPro" id="IPR013784">
    <property type="entry name" value="Carb-bd-like_fold"/>
</dbReference>
<proteinExistence type="predicted"/>